<dbReference type="Gene3D" id="1.10.510.10">
    <property type="entry name" value="Transferase(Phosphotransferase) domain 1"/>
    <property type="match status" value="1"/>
</dbReference>
<dbReference type="Proteomes" id="UP001209540">
    <property type="component" value="Unassembled WGS sequence"/>
</dbReference>
<evidence type="ECO:0000259" key="4">
    <source>
        <dbReference type="PROSITE" id="PS50011"/>
    </source>
</evidence>
<comment type="caution">
    <text evidence="5">The sequence shown here is derived from an EMBL/GenBank/DDBJ whole genome shotgun (WGS) entry which is preliminary data.</text>
</comment>
<dbReference type="PROSITE" id="PS50011">
    <property type="entry name" value="PROTEIN_KINASE_DOM"/>
    <property type="match status" value="1"/>
</dbReference>
<evidence type="ECO:0000313" key="6">
    <source>
        <dbReference type="Proteomes" id="UP001209540"/>
    </source>
</evidence>
<keyword evidence="6" id="KW-1185">Reference proteome</keyword>
<accession>A0AAD5PEV5</accession>
<dbReference type="EMBL" id="JAIXMP010000010">
    <property type="protein sequence ID" value="KAI9266573.1"/>
    <property type="molecule type" value="Genomic_DNA"/>
</dbReference>
<dbReference type="GO" id="GO:0035556">
    <property type="term" value="P:intracellular signal transduction"/>
    <property type="evidence" value="ECO:0007669"/>
    <property type="project" value="TreeGrafter"/>
</dbReference>
<feature type="region of interest" description="Disordered" evidence="3">
    <location>
        <begin position="240"/>
        <end position="261"/>
    </location>
</feature>
<organism evidence="5 6">
    <name type="scientific">Phascolomyces articulosus</name>
    <dbReference type="NCBI Taxonomy" id="60185"/>
    <lineage>
        <taxon>Eukaryota</taxon>
        <taxon>Fungi</taxon>
        <taxon>Fungi incertae sedis</taxon>
        <taxon>Mucoromycota</taxon>
        <taxon>Mucoromycotina</taxon>
        <taxon>Mucoromycetes</taxon>
        <taxon>Mucorales</taxon>
        <taxon>Lichtheimiaceae</taxon>
        <taxon>Phascolomyces</taxon>
    </lineage>
</organism>
<gene>
    <name evidence="5" type="ORF">BDA99DRAFT_436694</name>
</gene>
<name>A0AAD5PEV5_9FUNG</name>
<feature type="non-terminal residue" evidence="5">
    <location>
        <position position="1"/>
    </location>
</feature>
<reference evidence="5" key="1">
    <citation type="journal article" date="2022" name="IScience">
        <title>Evolution of zygomycete secretomes and the origins of terrestrial fungal ecologies.</title>
        <authorList>
            <person name="Chang Y."/>
            <person name="Wang Y."/>
            <person name="Mondo S."/>
            <person name="Ahrendt S."/>
            <person name="Andreopoulos W."/>
            <person name="Barry K."/>
            <person name="Beard J."/>
            <person name="Benny G.L."/>
            <person name="Blankenship S."/>
            <person name="Bonito G."/>
            <person name="Cuomo C."/>
            <person name="Desiro A."/>
            <person name="Gervers K.A."/>
            <person name="Hundley H."/>
            <person name="Kuo A."/>
            <person name="LaButti K."/>
            <person name="Lang B.F."/>
            <person name="Lipzen A."/>
            <person name="O'Donnell K."/>
            <person name="Pangilinan J."/>
            <person name="Reynolds N."/>
            <person name="Sandor L."/>
            <person name="Smith M.E."/>
            <person name="Tsang A."/>
            <person name="Grigoriev I.V."/>
            <person name="Stajich J.E."/>
            <person name="Spatafora J.W."/>
        </authorList>
    </citation>
    <scope>NUCLEOTIDE SEQUENCE</scope>
    <source>
        <strain evidence="5">RSA 2281</strain>
    </source>
</reference>
<dbReference type="AlphaFoldDB" id="A0AAD5PEV5"/>
<dbReference type="InterPro" id="IPR000719">
    <property type="entry name" value="Prot_kinase_dom"/>
</dbReference>
<dbReference type="GO" id="GO:0004674">
    <property type="term" value="F:protein serine/threonine kinase activity"/>
    <property type="evidence" value="ECO:0007669"/>
    <property type="project" value="TreeGrafter"/>
</dbReference>
<proteinExistence type="predicted"/>
<sequence>MAKPLANNGSTLSTLQSIGDYTFLNFLHQGNNAQIKMAEHRTTRERNEYKTRETGALERLRDKHAYREAQILLLLRHPYLPRIYDFISTADHHYLVMEHVNGIPLLFRVIQQEYLSEASARHYAHQVWRILDYLHGHAIVHLDIRIDNLILKQEQDQIKLLDFSTACLYLGWKKEEKQALYKRQHLCRSIHYTAPELLDPSNETFEGPPVDIWNFGILIYIMVTGEMPFEGYSPEQVSRHIQSIDPQGKDNKQGHPHPHLRYLDRLSPECRHLIQSMLAINPRERISLAQVAQHPW</sequence>
<evidence type="ECO:0000256" key="3">
    <source>
        <dbReference type="SAM" id="MobiDB-lite"/>
    </source>
</evidence>
<dbReference type="GO" id="GO:0005737">
    <property type="term" value="C:cytoplasm"/>
    <property type="evidence" value="ECO:0007669"/>
    <property type="project" value="TreeGrafter"/>
</dbReference>
<keyword evidence="1" id="KW-0547">Nucleotide-binding</keyword>
<evidence type="ECO:0000256" key="1">
    <source>
        <dbReference type="ARBA" id="ARBA00022741"/>
    </source>
</evidence>
<dbReference type="PROSITE" id="PS00109">
    <property type="entry name" value="PROTEIN_KINASE_TYR"/>
    <property type="match status" value="1"/>
</dbReference>
<dbReference type="PANTHER" id="PTHR24346">
    <property type="entry name" value="MAP/MICROTUBULE AFFINITY-REGULATING KINASE"/>
    <property type="match status" value="1"/>
</dbReference>
<reference evidence="5" key="2">
    <citation type="submission" date="2023-02" db="EMBL/GenBank/DDBJ databases">
        <authorList>
            <consortium name="DOE Joint Genome Institute"/>
            <person name="Mondo S.J."/>
            <person name="Chang Y."/>
            <person name="Wang Y."/>
            <person name="Ahrendt S."/>
            <person name="Andreopoulos W."/>
            <person name="Barry K."/>
            <person name="Beard J."/>
            <person name="Benny G.L."/>
            <person name="Blankenship S."/>
            <person name="Bonito G."/>
            <person name="Cuomo C."/>
            <person name="Desiro A."/>
            <person name="Gervers K.A."/>
            <person name="Hundley H."/>
            <person name="Kuo A."/>
            <person name="LaButti K."/>
            <person name="Lang B.F."/>
            <person name="Lipzen A."/>
            <person name="O'Donnell K."/>
            <person name="Pangilinan J."/>
            <person name="Reynolds N."/>
            <person name="Sandor L."/>
            <person name="Smith M.W."/>
            <person name="Tsang A."/>
            <person name="Grigoriev I.V."/>
            <person name="Stajich J.E."/>
            <person name="Spatafora J.W."/>
        </authorList>
    </citation>
    <scope>NUCLEOTIDE SEQUENCE</scope>
    <source>
        <strain evidence="5">RSA 2281</strain>
    </source>
</reference>
<dbReference type="PANTHER" id="PTHR24346:SF75">
    <property type="entry name" value="AURORA KINASE"/>
    <property type="match status" value="1"/>
</dbReference>
<keyword evidence="5" id="KW-0808">Transferase</keyword>
<keyword evidence="2" id="KW-0067">ATP-binding</keyword>
<dbReference type="Pfam" id="PF00069">
    <property type="entry name" value="Pkinase"/>
    <property type="match status" value="1"/>
</dbReference>
<protein>
    <submittedName>
        <fullName evidence="5">Kinase-like domain-containing protein</fullName>
    </submittedName>
</protein>
<feature type="domain" description="Protein kinase" evidence="4">
    <location>
        <begin position="21"/>
        <end position="296"/>
    </location>
</feature>
<evidence type="ECO:0000313" key="5">
    <source>
        <dbReference type="EMBL" id="KAI9266573.1"/>
    </source>
</evidence>
<dbReference type="InterPro" id="IPR011009">
    <property type="entry name" value="Kinase-like_dom_sf"/>
</dbReference>
<dbReference type="SUPFAM" id="SSF56112">
    <property type="entry name" value="Protein kinase-like (PK-like)"/>
    <property type="match status" value="1"/>
</dbReference>
<dbReference type="GO" id="GO:0005524">
    <property type="term" value="F:ATP binding"/>
    <property type="evidence" value="ECO:0007669"/>
    <property type="project" value="UniProtKB-KW"/>
</dbReference>
<dbReference type="InterPro" id="IPR008266">
    <property type="entry name" value="Tyr_kinase_AS"/>
</dbReference>
<evidence type="ECO:0000256" key="2">
    <source>
        <dbReference type="ARBA" id="ARBA00022840"/>
    </source>
</evidence>
<keyword evidence="5" id="KW-0418">Kinase</keyword>